<dbReference type="AlphaFoldDB" id="A0A180G4K4"/>
<proteinExistence type="inferred from homology"/>
<protein>
    <submittedName>
        <fullName evidence="11">Ribosomal_S7 domain-containing protein</fullName>
    </submittedName>
</protein>
<dbReference type="InterPro" id="IPR036823">
    <property type="entry name" value="Ribosomal_uS7_dom_sf"/>
</dbReference>
<reference evidence="11" key="4">
    <citation type="submission" date="2025-05" db="UniProtKB">
        <authorList>
            <consortium name="EnsemblFungi"/>
        </authorList>
    </citation>
    <scope>IDENTIFICATION</scope>
    <source>
        <strain evidence="11">isolate 1-1 / race 1 (BBBD)</strain>
    </source>
</reference>
<dbReference type="EnsemblFungi" id="PTTG_10235-t43_1">
    <property type="protein sequence ID" value="PTTG_10235-t43_1-p1"/>
    <property type="gene ID" value="PTTG_10235"/>
</dbReference>
<accession>A0A180G4K4</accession>
<dbReference type="GO" id="GO:1990904">
    <property type="term" value="C:ribonucleoprotein complex"/>
    <property type="evidence" value="ECO:0007669"/>
    <property type="project" value="UniProtKB-KW"/>
</dbReference>
<dbReference type="InterPro" id="IPR000559">
    <property type="entry name" value="Formate_THF_ligase"/>
</dbReference>
<organism evidence="10">
    <name type="scientific">Puccinia triticina (isolate 1-1 / race 1 (BBBD))</name>
    <name type="common">Brown leaf rust fungus</name>
    <dbReference type="NCBI Taxonomy" id="630390"/>
    <lineage>
        <taxon>Eukaryota</taxon>
        <taxon>Fungi</taxon>
        <taxon>Dikarya</taxon>
        <taxon>Basidiomycota</taxon>
        <taxon>Pucciniomycotina</taxon>
        <taxon>Pucciniomycetes</taxon>
        <taxon>Pucciniales</taxon>
        <taxon>Pucciniaceae</taxon>
        <taxon>Puccinia</taxon>
    </lineage>
</organism>
<evidence type="ECO:0000256" key="6">
    <source>
        <dbReference type="ARBA" id="ARBA00022980"/>
    </source>
</evidence>
<dbReference type="InterPro" id="IPR027417">
    <property type="entry name" value="P-loop_NTPase"/>
</dbReference>
<keyword evidence="12" id="KW-1185">Reference proteome</keyword>
<dbReference type="Pfam" id="PF00177">
    <property type="entry name" value="Ribosomal_S7"/>
    <property type="match status" value="1"/>
</dbReference>
<dbReference type="SUPFAM" id="SSF52540">
    <property type="entry name" value="P-loop containing nucleoside triphosphate hydrolases"/>
    <property type="match status" value="1"/>
</dbReference>
<dbReference type="GO" id="GO:0006730">
    <property type="term" value="P:one-carbon metabolic process"/>
    <property type="evidence" value="ECO:0007669"/>
    <property type="project" value="UniProtKB-KW"/>
</dbReference>
<name>A0A180G4K4_PUCT1</name>
<evidence type="ECO:0000256" key="2">
    <source>
        <dbReference type="ARBA" id="ARBA00022563"/>
    </source>
</evidence>
<keyword evidence="5" id="KW-0067">ATP-binding</keyword>
<gene>
    <name evidence="10" type="ORF">PTTG_10235</name>
</gene>
<dbReference type="GO" id="GO:0005524">
    <property type="term" value="F:ATP binding"/>
    <property type="evidence" value="ECO:0007669"/>
    <property type="project" value="UniProtKB-KW"/>
</dbReference>
<evidence type="ECO:0000256" key="5">
    <source>
        <dbReference type="ARBA" id="ARBA00022840"/>
    </source>
</evidence>
<dbReference type="GO" id="GO:0005840">
    <property type="term" value="C:ribosome"/>
    <property type="evidence" value="ECO:0007669"/>
    <property type="project" value="UniProtKB-KW"/>
</dbReference>
<sequence>MASCTILPPKVLAANKSRIKLFGCWDSADVEALALTPLGRNNGKKQMAVRIVAPAFEIIHLLTDQNPIQILVDAINNTGPQEDSNRVGSQGTSPKDEIELCSELALVERVAEVAGAHSAVACNHWAMGGKGVIDLAKALIAACKGPSNKTFKFLYELDQPLKAKIEKIAVEMYGAQGVSYSEEAKSQIAAYKKQVFGGFPICMAKTHLSLSHDPKLKGFTLPIRIKMSAGAGFLYSIVGDM</sequence>
<dbReference type="Proteomes" id="UP000005240">
    <property type="component" value="Unassembled WGS sequence"/>
</dbReference>
<dbReference type="OrthoDB" id="10264639at2759"/>
<dbReference type="GO" id="GO:0003723">
    <property type="term" value="F:RNA binding"/>
    <property type="evidence" value="ECO:0007669"/>
    <property type="project" value="InterPro"/>
</dbReference>
<dbReference type="VEuPathDB" id="FungiDB:PTTG_10235"/>
<dbReference type="PROSITE" id="PS00052">
    <property type="entry name" value="RIBOSOMAL_S7"/>
    <property type="match status" value="1"/>
</dbReference>
<dbReference type="Gene3D" id="3.10.410.10">
    <property type="entry name" value="Formyltetrahydrofolate synthetase, domain 3"/>
    <property type="match status" value="1"/>
</dbReference>
<reference evidence="10" key="1">
    <citation type="submission" date="2009-11" db="EMBL/GenBank/DDBJ databases">
        <authorList>
            <consortium name="The Broad Institute Genome Sequencing Platform"/>
            <person name="Ward D."/>
            <person name="Feldgarden M."/>
            <person name="Earl A."/>
            <person name="Young S.K."/>
            <person name="Zeng Q."/>
            <person name="Koehrsen M."/>
            <person name="Alvarado L."/>
            <person name="Berlin A."/>
            <person name="Bochicchio J."/>
            <person name="Borenstein D."/>
            <person name="Chapman S.B."/>
            <person name="Chen Z."/>
            <person name="Engels R."/>
            <person name="Freedman E."/>
            <person name="Gellesch M."/>
            <person name="Goldberg J."/>
            <person name="Griggs A."/>
            <person name="Gujja S."/>
            <person name="Heilman E."/>
            <person name="Heiman D."/>
            <person name="Hepburn T."/>
            <person name="Howarth C."/>
            <person name="Jen D."/>
            <person name="Larson L."/>
            <person name="Lewis B."/>
            <person name="Mehta T."/>
            <person name="Park D."/>
            <person name="Pearson M."/>
            <person name="Roberts A."/>
            <person name="Saif S."/>
            <person name="Shea T."/>
            <person name="Shenoy N."/>
            <person name="Sisk P."/>
            <person name="Stolte C."/>
            <person name="Sykes S."/>
            <person name="Thomson T."/>
            <person name="Walk T."/>
            <person name="White J."/>
            <person name="Yandava C."/>
            <person name="Izard J."/>
            <person name="Baranova O.V."/>
            <person name="Blanton J.M."/>
            <person name="Tanner A.C."/>
            <person name="Dewhirst F.E."/>
            <person name="Haas B."/>
            <person name="Nusbaum C."/>
            <person name="Birren B."/>
        </authorList>
    </citation>
    <scope>NUCLEOTIDE SEQUENCE [LARGE SCALE GENOMIC DNA]</scope>
    <source>
        <strain evidence="10">1-1 BBBD Race 1</strain>
    </source>
</reference>
<dbReference type="GO" id="GO:0006412">
    <property type="term" value="P:translation"/>
    <property type="evidence" value="ECO:0007669"/>
    <property type="project" value="InterPro"/>
</dbReference>
<dbReference type="GO" id="GO:0004329">
    <property type="term" value="F:formate-tetrahydrofolate ligase activity"/>
    <property type="evidence" value="ECO:0007669"/>
    <property type="project" value="InterPro"/>
</dbReference>
<dbReference type="SUPFAM" id="SSF47973">
    <property type="entry name" value="Ribosomal protein S7"/>
    <property type="match status" value="1"/>
</dbReference>
<keyword evidence="7 8" id="KW-0687">Ribonucleoprotein</keyword>
<evidence type="ECO:0000256" key="8">
    <source>
        <dbReference type="RuleBase" id="RU003619"/>
    </source>
</evidence>
<dbReference type="InterPro" id="IPR000235">
    <property type="entry name" value="Ribosomal_uS7"/>
</dbReference>
<feature type="domain" description="Small ribosomal subunit protein uS7" evidence="9">
    <location>
        <begin position="42"/>
        <end position="93"/>
    </location>
</feature>
<dbReference type="GO" id="GO:0003735">
    <property type="term" value="F:structural constituent of ribosome"/>
    <property type="evidence" value="ECO:0007669"/>
    <property type="project" value="InterPro"/>
</dbReference>
<dbReference type="Gene3D" id="1.10.455.10">
    <property type="entry name" value="Ribosomal protein S7 domain"/>
    <property type="match status" value="1"/>
</dbReference>
<dbReference type="EMBL" id="ADAS02000350">
    <property type="protein sequence ID" value="OAV87571.1"/>
    <property type="molecule type" value="Genomic_DNA"/>
</dbReference>
<keyword evidence="3" id="KW-0436">Ligase</keyword>
<evidence type="ECO:0000256" key="4">
    <source>
        <dbReference type="ARBA" id="ARBA00022741"/>
    </source>
</evidence>
<keyword evidence="2" id="KW-0554">One-carbon metabolism</keyword>
<dbReference type="Gene3D" id="3.40.50.300">
    <property type="entry name" value="P-loop containing nucleotide triphosphate hydrolases"/>
    <property type="match status" value="1"/>
</dbReference>
<dbReference type="Pfam" id="PF01268">
    <property type="entry name" value="FTHFS"/>
    <property type="match status" value="1"/>
</dbReference>
<keyword evidence="4" id="KW-0547">Nucleotide-binding</keyword>
<evidence type="ECO:0000313" key="11">
    <source>
        <dbReference type="EnsemblFungi" id="PTTG_10235-t43_1-p1"/>
    </source>
</evidence>
<reference evidence="11 12" key="3">
    <citation type="journal article" date="2017" name="G3 (Bethesda)">
        <title>Comparative analysis highlights variable genome content of wheat rusts and divergence of the mating loci.</title>
        <authorList>
            <person name="Cuomo C.A."/>
            <person name="Bakkeren G."/>
            <person name="Khalil H.B."/>
            <person name="Panwar V."/>
            <person name="Joly D."/>
            <person name="Linning R."/>
            <person name="Sakthikumar S."/>
            <person name="Song X."/>
            <person name="Adiconis X."/>
            <person name="Fan L."/>
            <person name="Goldberg J.M."/>
            <person name="Levin J.Z."/>
            <person name="Young S."/>
            <person name="Zeng Q."/>
            <person name="Anikster Y."/>
            <person name="Bruce M."/>
            <person name="Wang M."/>
            <person name="Yin C."/>
            <person name="McCallum B."/>
            <person name="Szabo L.J."/>
            <person name="Hulbert S."/>
            <person name="Chen X."/>
            <person name="Fellers J.P."/>
        </authorList>
    </citation>
    <scope>NUCLEOTIDE SEQUENCE</scope>
    <source>
        <strain evidence="12">Isolate 1-1 / race 1 (BBBD)</strain>
        <strain evidence="11">isolate 1-1 / race 1 (BBBD)</strain>
    </source>
</reference>
<reference evidence="10" key="2">
    <citation type="submission" date="2016-05" db="EMBL/GenBank/DDBJ databases">
        <title>Comparative analysis highlights variable genome content of wheat rusts and divergence of the mating loci.</title>
        <authorList>
            <person name="Cuomo C.A."/>
            <person name="Bakkeren G."/>
            <person name="Szabo L."/>
            <person name="Khalil H."/>
            <person name="Joly D."/>
            <person name="Goldberg J."/>
            <person name="Young S."/>
            <person name="Zeng Q."/>
            <person name="Fellers J."/>
        </authorList>
    </citation>
    <scope>NUCLEOTIDE SEQUENCE [LARGE SCALE GENOMIC DNA]</scope>
    <source>
        <strain evidence="10">1-1 BBBD Race 1</strain>
    </source>
</reference>
<evidence type="ECO:0000256" key="1">
    <source>
        <dbReference type="ARBA" id="ARBA00007151"/>
    </source>
</evidence>
<dbReference type="PANTHER" id="PTHR11205">
    <property type="entry name" value="RIBOSOMAL PROTEIN S7"/>
    <property type="match status" value="1"/>
</dbReference>
<evidence type="ECO:0000313" key="10">
    <source>
        <dbReference type="EMBL" id="OAV87571.1"/>
    </source>
</evidence>
<evidence type="ECO:0000256" key="7">
    <source>
        <dbReference type="ARBA" id="ARBA00023274"/>
    </source>
</evidence>
<dbReference type="InterPro" id="IPR020606">
    <property type="entry name" value="Ribosomal_uS7_CS"/>
</dbReference>
<evidence type="ECO:0000256" key="3">
    <source>
        <dbReference type="ARBA" id="ARBA00022598"/>
    </source>
</evidence>
<evidence type="ECO:0000313" key="12">
    <source>
        <dbReference type="Proteomes" id="UP000005240"/>
    </source>
</evidence>
<comment type="similarity">
    <text evidence="1 8">Belongs to the universal ribosomal protein uS7 family.</text>
</comment>
<keyword evidence="6 8" id="KW-0689">Ribosomal protein</keyword>
<evidence type="ECO:0000259" key="9">
    <source>
        <dbReference type="Pfam" id="PF00177"/>
    </source>
</evidence>
<dbReference type="InterPro" id="IPR023798">
    <property type="entry name" value="Ribosomal_uS7_dom"/>
</dbReference>